<dbReference type="Proteomes" id="UP000675881">
    <property type="component" value="Chromosome 1"/>
</dbReference>
<sequence>MERKKSPLVGNENRSPTPTVIRIPPQLNKPYMTPKIGLSKYHNNDNNNKNNSIASPDSKSLEKALAQEEKKPFNSYLKEHNKSKEDQCEEILINLDPCIHSSNSSEDEVKSSQTSTEDLEKEPFEETTQAYRDIISVPSITGEDELTTNETTFLSQSF</sequence>
<dbReference type="AlphaFoldDB" id="A0A7R8CAW0"/>
<organism evidence="2 3">
    <name type="scientific">Lepeophtheirus salmonis</name>
    <name type="common">Salmon louse</name>
    <name type="synonym">Caligus salmonis</name>
    <dbReference type="NCBI Taxonomy" id="72036"/>
    <lineage>
        <taxon>Eukaryota</taxon>
        <taxon>Metazoa</taxon>
        <taxon>Ecdysozoa</taxon>
        <taxon>Arthropoda</taxon>
        <taxon>Crustacea</taxon>
        <taxon>Multicrustacea</taxon>
        <taxon>Hexanauplia</taxon>
        <taxon>Copepoda</taxon>
        <taxon>Siphonostomatoida</taxon>
        <taxon>Caligidae</taxon>
        <taxon>Lepeophtheirus</taxon>
    </lineage>
</organism>
<dbReference type="EMBL" id="HG994580">
    <property type="protein sequence ID" value="CAF2755202.1"/>
    <property type="molecule type" value="Genomic_DNA"/>
</dbReference>
<feature type="region of interest" description="Disordered" evidence="1">
    <location>
        <begin position="99"/>
        <end position="127"/>
    </location>
</feature>
<reference evidence="2" key="1">
    <citation type="submission" date="2021-02" db="EMBL/GenBank/DDBJ databases">
        <authorList>
            <person name="Bekaert M."/>
        </authorList>
    </citation>
    <scope>NUCLEOTIDE SEQUENCE</scope>
    <source>
        <strain evidence="2">IoA-00</strain>
    </source>
</reference>
<gene>
    <name evidence="2" type="ORF">LSAA_2231</name>
</gene>
<feature type="compositionally biased region" description="Basic and acidic residues" evidence="1">
    <location>
        <begin position="59"/>
        <end position="69"/>
    </location>
</feature>
<evidence type="ECO:0000313" key="3">
    <source>
        <dbReference type="Proteomes" id="UP000675881"/>
    </source>
</evidence>
<name>A0A7R8CAW0_LEPSM</name>
<protein>
    <submittedName>
        <fullName evidence="2">(salmon louse) hypothetical protein</fullName>
    </submittedName>
</protein>
<keyword evidence="3" id="KW-1185">Reference proteome</keyword>
<evidence type="ECO:0000313" key="2">
    <source>
        <dbReference type="EMBL" id="CAF2755202.1"/>
    </source>
</evidence>
<evidence type="ECO:0000256" key="1">
    <source>
        <dbReference type="SAM" id="MobiDB-lite"/>
    </source>
</evidence>
<proteinExistence type="predicted"/>
<feature type="region of interest" description="Disordered" evidence="1">
    <location>
        <begin position="1"/>
        <end position="69"/>
    </location>
</feature>
<accession>A0A7R8CAW0</accession>